<feature type="compositionally biased region" description="Low complexity" evidence="1">
    <location>
        <begin position="325"/>
        <end position="337"/>
    </location>
</feature>
<keyword evidence="4" id="KW-1185">Reference proteome</keyword>
<dbReference type="PANTHER" id="PTHR43798">
    <property type="entry name" value="MONOACYLGLYCEROL LIPASE"/>
    <property type="match status" value="1"/>
</dbReference>
<keyword evidence="3" id="KW-0378">Hydrolase</keyword>
<gene>
    <name evidence="3" type="ORF">Pfl04_37750</name>
</gene>
<protein>
    <submittedName>
        <fullName evidence="3">Alpha/beta hydrolase</fullName>
    </submittedName>
</protein>
<name>A0A8J3PPU2_9ACTN</name>
<evidence type="ECO:0000259" key="2">
    <source>
        <dbReference type="Pfam" id="PF12697"/>
    </source>
</evidence>
<dbReference type="InterPro" id="IPR000073">
    <property type="entry name" value="AB_hydrolase_1"/>
</dbReference>
<comment type="caution">
    <text evidence="3">The sequence shown here is derived from an EMBL/GenBank/DDBJ whole genome shotgun (WGS) entry which is preliminary data.</text>
</comment>
<dbReference type="InterPro" id="IPR029058">
    <property type="entry name" value="AB_hydrolase_fold"/>
</dbReference>
<evidence type="ECO:0000256" key="1">
    <source>
        <dbReference type="SAM" id="MobiDB-lite"/>
    </source>
</evidence>
<dbReference type="Gene3D" id="3.40.50.1820">
    <property type="entry name" value="alpha/beta hydrolase"/>
    <property type="match status" value="1"/>
</dbReference>
<dbReference type="GO" id="GO:0016787">
    <property type="term" value="F:hydrolase activity"/>
    <property type="evidence" value="ECO:0007669"/>
    <property type="project" value="UniProtKB-KW"/>
</dbReference>
<dbReference type="PANTHER" id="PTHR43798:SF33">
    <property type="entry name" value="HYDROLASE, PUTATIVE (AFU_ORTHOLOGUE AFUA_2G14860)-RELATED"/>
    <property type="match status" value="1"/>
</dbReference>
<dbReference type="SUPFAM" id="SSF53474">
    <property type="entry name" value="alpha/beta-Hydrolases"/>
    <property type="match status" value="1"/>
</dbReference>
<accession>A0A8J3PPU2</accession>
<dbReference type="RefSeq" id="WP_239075615.1">
    <property type="nucleotide sequence ID" value="NZ_BAAAQJ010000003.1"/>
</dbReference>
<reference evidence="3" key="1">
    <citation type="submission" date="2021-01" db="EMBL/GenBank/DDBJ databases">
        <title>Whole genome shotgun sequence of Planosporangium flavigriseum NBRC 105377.</title>
        <authorList>
            <person name="Komaki H."/>
            <person name="Tamura T."/>
        </authorList>
    </citation>
    <scope>NUCLEOTIDE SEQUENCE</scope>
    <source>
        <strain evidence="3">NBRC 105377</strain>
    </source>
</reference>
<dbReference type="GO" id="GO:0016020">
    <property type="term" value="C:membrane"/>
    <property type="evidence" value="ECO:0007669"/>
    <property type="project" value="TreeGrafter"/>
</dbReference>
<evidence type="ECO:0000313" key="3">
    <source>
        <dbReference type="EMBL" id="GIG75371.1"/>
    </source>
</evidence>
<dbReference type="AlphaFoldDB" id="A0A8J3PPU2"/>
<evidence type="ECO:0000313" key="4">
    <source>
        <dbReference type="Proteomes" id="UP000653674"/>
    </source>
</evidence>
<feature type="region of interest" description="Disordered" evidence="1">
    <location>
        <begin position="309"/>
        <end position="337"/>
    </location>
</feature>
<organism evidence="3 4">
    <name type="scientific">Planosporangium flavigriseum</name>
    <dbReference type="NCBI Taxonomy" id="373681"/>
    <lineage>
        <taxon>Bacteria</taxon>
        <taxon>Bacillati</taxon>
        <taxon>Actinomycetota</taxon>
        <taxon>Actinomycetes</taxon>
        <taxon>Micromonosporales</taxon>
        <taxon>Micromonosporaceae</taxon>
        <taxon>Planosporangium</taxon>
    </lineage>
</organism>
<dbReference type="InterPro" id="IPR050266">
    <property type="entry name" value="AB_hydrolase_sf"/>
</dbReference>
<feature type="domain" description="AB hydrolase-1" evidence="2">
    <location>
        <begin position="38"/>
        <end position="294"/>
    </location>
</feature>
<dbReference type="Proteomes" id="UP000653674">
    <property type="component" value="Unassembled WGS sequence"/>
</dbReference>
<dbReference type="Pfam" id="PF12697">
    <property type="entry name" value="Abhydrolase_6"/>
    <property type="match status" value="1"/>
</dbReference>
<proteinExistence type="predicted"/>
<dbReference type="EMBL" id="BONU01000030">
    <property type="protein sequence ID" value="GIG75371.1"/>
    <property type="molecule type" value="Genomic_DNA"/>
</dbReference>
<sequence length="337" mass="35686">MSTARVSVGMSSQAEVTLPDGVRLHIEEHGDPASPLTVVFLHGWTLDNRLWRRQIADLPAQLGAPLRILAFDLRGHGLSTACSRSTTTLTQLADDLHAVLQERAPQGKVILVGHSMGGMTIMEYAHRHATEFTERVAGVALICTTAEGTAHTTYGLAPGVARVFRALEITGAALLARSGPWRLHRTVMPVLSPGIRWLGFGRIADPSAVRLTAGMIGNARLTTIGGFRPWFEEQHRVDALVHMATLPAAVLEGGQDRLTPRSCAETIVKALPGAEHLICPDAGHMLPLECPDEVTGAIARVCQRASGVPAIPPRTGPDGSPRGTAAPVFPAGAAEAA</sequence>